<dbReference type="EMBL" id="KQ247501">
    <property type="protein sequence ID" value="KNC72146.1"/>
    <property type="molecule type" value="Genomic_DNA"/>
</dbReference>
<sequence>MTDSAQTHKPAGRRMTLMGQATLMSQTDTNPSYPLGFMVMERNLDYDDFCKALVDRVLTKPVCAQEQVPLCVVWSTVGSH</sequence>
<dbReference type="OrthoDB" id="619536at2759"/>
<proteinExistence type="predicted"/>
<dbReference type="Proteomes" id="UP000054560">
    <property type="component" value="Unassembled WGS sequence"/>
</dbReference>
<dbReference type="GeneID" id="25915807"/>
<evidence type="ECO:0000313" key="1">
    <source>
        <dbReference type="EMBL" id="KNC72146.1"/>
    </source>
</evidence>
<keyword evidence="2" id="KW-1185">Reference proteome</keyword>
<reference evidence="1 2" key="1">
    <citation type="submission" date="2011-02" db="EMBL/GenBank/DDBJ databases">
        <title>The Genome Sequence of Sphaeroforma arctica JP610.</title>
        <authorList>
            <consortium name="The Broad Institute Genome Sequencing Platform"/>
            <person name="Russ C."/>
            <person name="Cuomo C."/>
            <person name="Young S.K."/>
            <person name="Zeng Q."/>
            <person name="Gargeya S."/>
            <person name="Alvarado L."/>
            <person name="Berlin A."/>
            <person name="Chapman S.B."/>
            <person name="Chen Z."/>
            <person name="Freedman E."/>
            <person name="Gellesch M."/>
            <person name="Goldberg J."/>
            <person name="Griggs A."/>
            <person name="Gujja S."/>
            <person name="Heilman E."/>
            <person name="Heiman D."/>
            <person name="Howarth C."/>
            <person name="Mehta T."/>
            <person name="Neiman D."/>
            <person name="Pearson M."/>
            <person name="Roberts A."/>
            <person name="Saif S."/>
            <person name="Shea T."/>
            <person name="Shenoy N."/>
            <person name="Sisk P."/>
            <person name="Stolte C."/>
            <person name="Sykes S."/>
            <person name="White J."/>
            <person name="Yandava C."/>
            <person name="Burger G."/>
            <person name="Gray M.W."/>
            <person name="Holland P.W.H."/>
            <person name="King N."/>
            <person name="Lang F.B.F."/>
            <person name="Roger A.J."/>
            <person name="Ruiz-Trillo I."/>
            <person name="Haas B."/>
            <person name="Nusbaum C."/>
            <person name="Birren B."/>
        </authorList>
    </citation>
    <scope>NUCLEOTIDE SEQUENCE [LARGE SCALE GENOMIC DNA]</scope>
    <source>
        <strain evidence="1 2">JP610</strain>
    </source>
</reference>
<protein>
    <submittedName>
        <fullName evidence="1">Uncharacterized protein</fullName>
    </submittedName>
</protein>
<evidence type="ECO:0000313" key="2">
    <source>
        <dbReference type="Proteomes" id="UP000054560"/>
    </source>
</evidence>
<organism evidence="1 2">
    <name type="scientific">Sphaeroforma arctica JP610</name>
    <dbReference type="NCBI Taxonomy" id="667725"/>
    <lineage>
        <taxon>Eukaryota</taxon>
        <taxon>Ichthyosporea</taxon>
        <taxon>Ichthyophonida</taxon>
        <taxon>Sphaeroforma</taxon>
    </lineage>
</organism>
<dbReference type="RefSeq" id="XP_014146048.1">
    <property type="nucleotide sequence ID" value="XM_014290573.1"/>
</dbReference>
<dbReference type="AlphaFoldDB" id="A0A0L0F6F7"/>
<gene>
    <name evidence="1" type="ORF">SARC_15303</name>
</gene>
<name>A0A0L0F6F7_9EUKA</name>
<accession>A0A0L0F6F7</accession>